<protein>
    <recommendedName>
        <fullName evidence="3">AbiEi antitoxin C-terminal domain-containing protein</fullName>
    </recommendedName>
</protein>
<dbReference type="STRING" id="1075090.GOAMR_64_00450"/>
<comment type="caution">
    <text evidence="1">The sequence shown here is derived from an EMBL/GenBank/DDBJ whole genome shotgun (WGS) entry which is preliminary data.</text>
</comment>
<dbReference type="EMBL" id="BAED01000064">
    <property type="protein sequence ID" value="GAB07362.1"/>
    <property type="molecule type" value="Genomic_DNA"/>
</dbReference>
<accession>G7GUT7</accession>
<evidence type="ECO:0008006" key="3">
    <source>
        <dbReference type="Google" id="ProtNLM"/>
    </source>
</evidence>
<name>G7GUT7_9ACTN</name>
<sequence>MRLILMDNYPRDQHGIVYRRTALSVGWSDYLLNQGVKRGELTKIWAGAFAVGDHTPSELYRLRSIAASTLTEGNVLSHQSAASVHGLAMLLPDLSKVHTTSGAKAGKISARRHLHPGYLDASEVVVVDGVAVTSPARTAADVACGASDFAQALAVMDSALRNGVTADDIAEILDGTRAGVGIARRALAFADAGSENPGESWGRAQMICAGLPVPRLQQEFHGADGRFVARCDYTWCGRLVGEFDGMVKYQKYVRTGETPFDVVRREKAREDALRKLDVMVIRWVWDDLLTDRVVPLVADWLRRLGLSAA</sequence>
<dbReference type="eggNOG" id="COG5340">
    <property type="taxonomic scope" value="Bacteria"/>
</dbReference>
<dbReference type="Proteomes" id="UP000006023">
    <property type="component" value="Unassembled WGS sequence"/>
</dbReference>
<reference evidence="1 2" key="1">
    <citation type="submission" date="2011-11" db="EMBL/GenBank/DDBJ databases">
        <title>Whole genome shotgun sequence of Gordonia amarae NBRC 15530.</title>
        <authorList>
            <person name="Takarada H."/>
            <person name="Hosoyama A."/>
            <person name="Tsuchikane K."/>
            <person name="Katsumata H."/>
            <person name="Yamazaki S."/>
            <person name="Fujita N."/>
        </authorList>
    </citation>
    <scope>NUCLEOTIDE SEQUENCE [LARGE SCALE GENOMIC DNA]</scope>
    <source>
        <strain evidence="1 2">NBRC 15530</strain>
    </source>
</reference>
<keyword evidence="2" id="KW-1185">Reference proteome</keyword>
<evidence type="ECO:0000313" key="1">
    <source>
        <dbReference type="EMBL" id="GAB07362.1"/>
    </source>
</evidence>
<gene>
    <name evidence="1" type="ORF">GOAMR_64_00450</name>
</gene>
<proteinExistence type="predicted"/>
<organism evidence="1 2">
    <name type="scientific">Gordonia amarae NBRC 15530</name>
    <dbReference type="NCBI Taxonomy" id="1075090"/>
    <lineage>
        <taxon>Bacteria</taxon>
        <taxon>Bacillati</taxon>
        <taxon>Actinomycetota</taxon>
        <taxon>Actinomycetes</taxon>
        <taxon>Mycobacteriales</taxon>
        <taxon>Gordoniaceae</taxon>
        <taxon>Gordonia</taxon>
    </lineage>
</organism>
<evidence type="ECO:0000313" key="2">
    <source>
        <dbReference type="Proteomes" id="UP000006023"/>
    </source>
</evidence>
<dbReference type="AlphaFoldDB" id="G7GUT7"/>
<dbReference type="RefSeq" id="WP_005192001.1">
    <property type="nucleotide sequence ID" value="NZ_BAED01000064.1"/>
</dbReference>